<keyword evidence="2" id="KW-0560">Oxidoreductase</keyword>
<dbReference type="InterPro" id="IPR037165">
    <property type="entry name" value="AldOxase/xan_DH_Mopterin-bd_sf"/>
</dbReference>
<dbReference type="Gene3D" id="3.30.365.10">
    <property type="entry name" value="Aldehyde oxidase/xanthine dehydrogenase, molybdopterin binding domain"/>
    <property type="match status" value="4"/>
</dbReference>
<evidence type="ECO:0000256" key="1">
    <source>
        <dbReference type="ARBA" id="ARBA00022505"/>
    </source>
</evidence>
<keyword evidence="1" id="KW-0500">Molybdenum</keyword>
<feature type="domain" description="Aldehyde oxidase/xanthine dehydrogenase a/b hammerhead" evidence="3">
    <location>
        <begin position="16"/>
        <end position="145"/>
    </location>
</feature>
<dbReference type="PANTHER" id="PTHR11908">
    <property type="entry name" value="XANTHINE DEHYDROGENASE"/>
    <property type="match status" value="1"/>
</dbReference>
<keyword evidence="5" id="KW-1185">Reference proteome</keyword>
<dbReference type="Pfam" id="PF02738">
    <property type="entry name" value="MoCoBD_1"/>
    <property type="match status" value="1"/>
</dbReference>
<gene>
    <name evidence="4" type="ORF">ACFFP0_07765</name>
</gene>
<sequence>MIGEDVRRKEDLRLITGKGEYADDLKFENAAYAAFVRSPHAHAIIRSIDTSATLEMPGVLAVLTGEDIVAAGIRPIPHAIGSSQSGSDIRIRNRDGTERARTHHRALPTDKARFVGEAVAMVVAESTNLAKDAAEAVMVDWEELPSVVRGIDALEEGAPQIWDHVPGNRALGGEVGDRDGVDAAFAGAAHVVEFESWVQRVTGVHMEPRSSSAEYDPATGRFTIHASGGHGVVMMREQIAASLGVDMAFVRVVAPRDVGGNFGTRNATYPEFVLLPHAARLVGRPVKHQAERIEAFLSDFQGRDLHVRAKLALDGNGRFLAFRSINISNIGAHTVSYTPLNKGLQLMTSLYRVPVAHVEFLAAMTNTVPTIPYRSAGRPEAMYIVERMIDLAARRFGFDRVELRRINMIPEQECPYTNPLGVAYDNGDYIGCMDKVLDMADWTGFEARRAEARSRGRYRGIGLSNYIEGTSGVPRERAEITVDPASGTVDVVIGTQNTGQGHETAFAQLVGSFLGIPHENVQIRASDTDFVSAGGGSHSGRSLRFSSIVMHKATAEIIERGRKIAAFMLDGKPEEVDYAEGHFRARGSNGVVSLFEAADAAEKGIGLPDELQGVLAAIADETTHGLAYPYGAAVCEIEIDPETGSCHIPRYSTVDDVGKALNPMIVDGQTHGGIVQGAGQALFEWSHYDRETGQNLAATFMDYQVARASDFPSFDTHISEVPAKSHPLGFRPGGEGGTTPSLGVTVNAIADALADLGVTHIEMPVTPFRIWQAIQQAKSDRQGEIQ</sequence>
<dbReference type="RefSeq" id="WP_377258489.1">
    <property type="nucleotide sequence ID" value="NZ_JBHMAA010000008.1"/>
</dbReference>
<dbReference type="InterPro" id="IPR036856">
    <property type="entry name" value="Ald_Oxase/Xan_DH_a/b_sf"/>
</dbReference>
<dbReference type="InterPro" id="IPR046867">
    <property type="entry name" value="AldOxase/xan_DH_MoCoBD2"/>
</dbReference>
<reference evidence="4 5" key="1">
    <citation type="submission" date="2024-09" db="EMBL/GenBank/DDBJ databases">
        <authorList>
            <person name="Sun Q."/>
            <person name="Mori K."/>
        </authorList>
    </citation>
    <scope>NUCLEOTIDE SEQUENCE [LARGE SCALE GENOMIC DNA]</scope>
    <source>
        <strain evidence="4 5">TBRC 4938</strain>
    </source>
</reference>
<dbReference type="InterPro" id="IPR016208">
    <property type="entry name" value="Ald_Oxase/xanthine_DH-like"/>
</dbReference>
<proteinExistence type="predicted"/>
<dbReference type="SUPFAM" id="SSF56003">
    <property type="entry name" value="Molybdenum cofactor-binding domain"/>
    <property type="match status" value="1"/>
</dbReference>
<dbReference type="Pfam" id="PF20256">
    <property type="entry name" value="MoCoBD_2"/>
    <property type="match status" value="1"/>
</dbReference>
<dbReference type="PANTHER" id="PTHR11908:SF132">
    <property type="entry name" value="ALDEHYDE OXIDASE 1-RELATED"/>
    <property type="match status" value="1"/>
</dbReference>
<evidence type="ECO:0000256" key="2">
    <source>
        <dbReference type="ARBA" id="ARBA00023002"/>
    </source>
</evidence>
<dbReference type="SUPFAM" id="SSF54665">
    <property type="entry name" value="CO dehydrogenase molybdoprotein N-domain-like"/>
    <property type="match status" value="1"/>
</dbReference>
<evidence type="ECO:0000259" key="3">
    <source>
        <dbReference type="SMART" id="SM01008"/>
    </source>
</evidence>
<evidence type="ECO:0000313" key="5">
    <source>
        <dbReference type="Proteomes" id="UP001589692"/>
    </source>
</evidence>
<dbReference type="SMART" id="SM01008">
    <property type="entry name" value="Ald_Xan_dh_C"/>
    <property type="match status" value="1"/>
</dbReference>
<evidence type="ECO:0000313" key="4">
    <source>
        <dbReference type="EMBL" id="MFB9948740.1"/>
    </source>
</evidence>
<dbReference type="Proteomes" id="UP001589692">
    <property type="component" value="Unassembled WGS sequence"/>
</dbReference>
<organism evidence="4 5">
    <name type="scientific">Rhizobium puerariae</name>
    <dbReference type="NCBI Taxonomy" id="1585791"/>
    <lineage>
        <taxon>Bacteria</taxon>
        <taxon>Pseudomonadati</taxon>
        <taxon>Pseudomonadota</taxon>
        <taxon>Alphaproteobacteria</taxon>
        <taxon>Hyphomicrobiales</taxon>
        <taxon>Rhizobiaceae</taxon>
        <taxon>Rhizobium/Agrobacterium group</taxon>
        <taxon>Rhizobium</taxon>
    </lineage>
</organism>
<comment type="caution">
    <text evidence="4">The sequence shown here is derived from an EMBL/GenBank/DDBJ whole genome shotgun (WGS) entry which is preliminary data.</text>
</comment>
<accession>A0ABV6ADU5</accession>
<dbReference type="InterPro" id="IPR000674">
    <property type="entry name" value="Ald_Oxase/Xan_DH_a/b"/>
</dbReference>
<name>A0ABV6ADU5_9HYPH</name>
<dbReference type="Pfam" id="PF01315">
    <property type="entry name" value="Ald_Xan_dh_C"/>
    <property type="match status" value="1"/>
</dbReference>
<dbReference type="EMBL" id="JBHMAA010000008">
    <property type="protein sequence ID" value="MFB9948740.1"/>
    <property type="molecule type" value="Genomic_DNA"/>
</dbReference>
<dbReference type="Gene3D" id="3.90.1170.50">
    <property type="entry name" value="Aldehyde oxidase/xanthine dehydrogenase, a/b hammerhead"/>
    <property type="match status" value="1"/>
</dbReference>
<dbReference type="InterPro" id="IPR008274">
    <property type="entry name" value="AldOxase/xan_DH_MoCoBD1"/>
</dbReference>
<protein>
    <submittedName>
        <fullName evidence="4">Xanthine dehydrogenase family protein molybdopterin-binding subunit</fullName>
    </submittedName>
</protein>